<dbReference type="STRING" id="661478.OP10G_2901"/>
<evidence type="ECO:0000259" key="1">
    <source>
        <dbReference type="Pfam" id="PF17389"/>
    </source>
</evidence>
<dbReference type="Gene3D" id="1.50.10.10">
    <property type="match status" value="1"/>
</dbReference>
<dbReference type="PANTHER" id="PTHR34987">
    <property type="entry name" value="C, PUTATIVE (AFU_ORTHOLOGUE AFUA_3G02880)-RELATED"/>
    <property type="match status" value="1"/>
</dbReference>
<reference evidence="2 3" key="1">
    <citation type="journal article" date="2014" name="PLoS ONE">
        <title>The first complete genome sequence of the class fimbriimonadia in the phylum armatimonadetes.</title>
        <authorList>
            <person name="Hu Z.Y."/>
            <person name="Wang Y.Z."/>
            <person name="Im W.T."/>
            <person name="Wang S.Y."/>
            <person name="Zhao G.P."/>
            <person name="Zheng H.J."/>
            <person name="Quan Z.X."/>
        </authorList>
    </citation>
    <scope>NUCLEOTIDE SEQUENCE [LARGE SCALE GENOMIC DNA]</scope>
    <source>
        <strain evidence="2">Gsoil 348</strain>
    </source>
</reference>
<organism evidence="2 3">
    <name type="scientific">Fimbriimonas ginsengisoli Gsoil 348</name>
    <dbReference type="NCBI Taxonomy" id="661478"/>
    <lineage>
        <taxon>Bacteria</taxon>
        <taxon>Bacillati</taxon>
        <taxon>Armatimonadota</taxon>
        <taxon>Fimbriimonadia</taxon>
        <taxon>Fimbriimonadales</taxon>
        <taxon>Fimbriimonadaceae</taxon>
        <taxon>Fimbriimonas</taxon>
    </lineage>
</organism>
<keyword evidence="3" id="KW-1185">Reference proteome</keyword>
<dbReference type="EMBL" id="CP007139">
    <property type="protein sequence ID" value="AIE86269.1"/>
    <property type="molecule type" value="Genomic_DNA"/>
</dbReference>
<dbReference type="Pfam" id="PF17389">
    <property type="entry name" value="Bac_rhamnosid6H"/>
    <property type="match status" value="1"/>
</dbReference>
<dbReference type="GO" id="GO:0005975">
    <property type="term" value="P:carbohydrate metabolic process"/>
    <property type="evidence" value="ECO:0007669"/>
    <property type="project" value="InterPro"/>
</dbReference>
<evidence type="ECO:0000313" key="2">
    <source>
        <dbReference type="EMBL" id="AIE86269.1"/>
    </source>
</evidence>
<dbReference type="Proteomes" id="UP000027982">
    <property type="component" value="Chromosome"/>
</dbReference>
<dbReference type="AlphaFoldDB" id="A0A068NXA9"/>
<dbReference type="InterPro" id="IPR035396">
    <property type="entry name" value="Bac_rhamnosid6H"/>
</dbReference>
<feature type="domain" description="Alpha-L-rhamnosidase six-hairpin glycosidase" evidence="1">
    <location>
        <begin position="323"/>
        <end position="643"/>
    </location>
</feature>
<gene>
    <name evidence="2" type="ORF">OP10G_2901</name>
</gene>
<dbReference type="RefSeq" id="WP_038473148.1">
    <property type="nucleotide sequence ID" value="NZ_CP007139.1"/>
</dbReference>
<accession>A0A068NXA9</accession>
<dbReference type="KEGG" id="fgi:OP10G_2901"/>
<dbReference type="PANTHER" id="PTHR34987:SF4">
    <property type="entry name" value="ALPHA-L-RHAMNOSIDASE C-TERMINAL DOMAIN-CONTAINING PROTEIN"/>
    <property type="match status" value="1"/>
</dbReference>
<sequence>MLDERLNAPAMWVGEPGAATPDTHVEFRGTFSLDRNQEVELRLLTTVPALVWLDGDLVLEGPLRFPPAYPEYLHRPVTLTSGSHEVRIRAVYEGITTRIMEKMPPLVACEIPGAVLTWKGTPLNGFAREARRINPQLGWIEWWDTRESTEAWEAPHTTALPWPLVSRAAVSPPSLVSHALHAYSEGPLAERYGYANDDPAARFFLRDIECHELPRGGTWRRYDLDRVRLGRPRFLLDLPAGAIVEFAGCEELAHGRVQPWITLSAGASCNLDHYVAKGGRQVFMPVVPKGMRYLEAHILAPPEQIRFLREEFVEKTYYGVPDGAFESDDTLLNRIWSAGIETFRACTEDSLIDNPTRERGQWTGDVVTVGMDIASVAYTDLSPIRRALVMSAHCAREDGLIAGLCPGGPAFLSTYAAQWISACVHYLELTGDRQLLVELFPFAERNLAAFEAHLTPDGLGDDLGWAFIDWGYVRNEGPSDMGLNFHYLLSLRDMVRWCQAIERPTEAKRYSSLALRIEQIVSSWVAELAAPPGLQRSVLALRAGLVGRDRTRAYLEFIKAHYRSCFPNDPHAPRLSDPSAAQARLITPYFSHYALSEMWERGEASFALEQYRHCWKWALEGGRTTLLEVFDTRWSHCHQWSGCPTWQLSRFVSGLRSRFDIGAGVFDFKPQVVDVKHAQIKTPLHIGEHAVTVLYERFGHGGKWRIETPIPIRLRMASGEVKVERSYELTL</sequence>
<proteinExistence type="predicted"/>
<dbReference type="Gene3D" id="2.60.420.10">
    <property type="entry name" value="Maltose phosphorylase, domain 3"/>
    <property type="match status" value="1"/>
</dbReference>
<dbReference type="Gene3D" id="2.60.120.260">
    <property type="entry name" value="Galactose-binding domain-like"/>
    <property type="match status" value="1"/>
</dbReference>
<dbReference type="InterPro" id="IPR012341">
    <property type="entry name" value="6hp_glycosidase-like_sf"/>
</dbReference>
<dbReference type="HOGENOM" id="CLU_353322_0_0_0"/>
<evidence type="ECO:0000313" key="3">
    <source>
        <dbReference type="Proteomes" id="UP000027982"/>
    </source>
</evidence>
<dbReference type="InterPro" id="IPR008928">
    <property type="entry name" value="6-hairpin_glycosidase_sf"/>
</dbReference>
<dbReference type="eggNOG" id="COG3408">
    <property type="taxonomic scope" value="Bacteria"/>
</dbReference>
<dbReference type="OrthoDB" id="9815108at2"/>
<dbReference type="SUPFAM" id="SSF48208">
    <property type="entry name" value="Six-hairpin glycosidases"/>
    <property type="match status" value="1"/>
</dbReference>
<name>A0A068NXA9_FIMGI</name>
<protein>
    <submittedName>
        <fullName evidence="2">Alpha-L-rhamnosidase</fullName>
    </submittedName>
</protein>